<dbReference type="Gene3D" id="1.20.120.450">
    <property type="entry name" value="dinb family like domain"/>
    <property type="match status" value="1"/>
</dbReference>
<feature type="domain" description="MDMPI C-terminal" evidence="1">
    <location>
        <begin position="174"/>
        <end position="266"/>
    </location>
</feature>
<dbReference type="Proteomes" id="UP001611494">
    <property type="component" value="Unassembled WGS sequence"/>
</dbReference>
<dbReference type="SUPFAM" id="SSF109854">
    <property type="entry name" value="DinB/YfiT-like putative metalloenzymes"/>
    <property type="match status" value="1"/>
</dbReference>
<dbReference type="EMBL" id="JBIRYL010000008">
    <property type="protein sequence ID" value="MFI2232611.1"/>
    <property type="molecule type" value="Genomic_DNA"/>
</dbReference>
<comment type="caution">
    <text evidence="3">The sequence shown here is derived from an EMBL/GenBank/DDBJ whole genome shotgun (WGS) entry which is preliminary data.</text>
</comment>
<protein>
    <submittedName>
        <fullName evidence="3">Maleylpyruvate isomerase family mycothiol-dependent enzyme</fullName>
    </submittedName>
</protein>
<dbReference type="GO" id="GO:0016853">
    <property type="term" value="F:isomerase activity"/>
    <property type="evidence" value="ECO:0007669"/>
    <property type="project" value="UniProtKB-KW"/>
</dbReference>
<dbReference type="RefSeq" id="WP_397064377.1">
    <property type="nucleotide sequence ID" value="NZ_JBIRYL010000008.1"/>
</dbReference>
<keyword evidence="3" id="KW-0413">Isomerase</keyword>
<sequence>MTDTLDRPELTARLADQFDALAELVSGLDEQQWRTPSPLPGWTVFDVLSHVIGTESMLLGDKPPARVAQAADVDVNTLPHVRNEIGAFNEIWVQRLRPRAGTELLDLYREVIGRRRAALAALDDAAWSAPSPSPIGEVPYARFMRVRLFDCWMHELDIADALGKRVDEGGPRGELAFAEFAQSLPRVVAKRGKAPAGSLITLALTGPLARTLHIEIGDRARYVDTPAAESTVTLGLDSGLLVRLGGGRVDPGSALDRITFEGDADLGRQVVRNLAFTI</sequence>
<accession>A0ABW7W253</accession>
<dbReference type="InterPro" id="IPR034660">
    <property type="entry name" value="DinB/YfiT-like"/>
</dbReference>
<evidence type="ECO:0000313" key="3">
    <source>
        <dbReference type="EMBL" id="MFI2232611.1"/>
    </source>
</evidence>
<dbReference type="InterPro" id="IPR017517">
    <property type="entry name" value="Maleyloyr_isom"/>
</dbReference>
<keyword evidence="4" id="KW-1185">Reference proteome</keyword>
<dbReference type="InterPro" id="IPR010872">
    <property type="entry name" value="MDMPI_C-term_domain"/>
</dbReference>
<dbReference type="Pfam" id="PF07398">
    <property type="entry name" value="MDMPI_C"/>
    <property type="match status" value="1"/>
</dbReference>
<evidence type="ECO:0000259" key="2">
    <source>
        <dbReference type="Pfam" id="PF11716"/>
    </source>
</evidence>
<reference evidence="3 4" key="1">
    <citation type="submission" date="2024-10" db="EMBL/GenBank/DDBJ databases">
        <title>The Natural Products Discovery Center: Release of the First 8490 Sequenced Strains for Exploring Actinobacteria Biosynthetic Diversity.</title>
        <authorList>
            <person name="Kalkreuter E."/>
            <person name="Kautsar S.A."/>
            <person name="Yang D."/>
            <person name="Bader C.D."/>
            <person name="Teijaro C.N."/>
            <person name="Fluegel L."/>
            <person name="Davis C.M."/>
            <person name="Simpson J.R."/>
            <person name="Lauterbach L."/>
            <person name="Steele A.D."/>
            <person name="Gui C."/>
            <person name="Meng S."/>
            <person name="Li G."/>
            <person name="Viehrig K."/>
            <person name="Ye F."/>
            <person name="Su P."/>
            <person name="Kiefer A.F."/>
            <person name="Nichols A."/>
            <person name="Cepeda A.J."/>
            <person name="Yan W."/>
            <person name="Fan B."/>
            <person name="Jiang Y."/>
            <person name="Adhikari A."/>
            <person name="Zheng C.-J."/>
            <person name="Schuster L."/>
            <person name="Cowan T.M."/>
            <person name="Smanski M.J."/>
            <person name="Chevrette M.G."/>
            <person name="De Carvalho L.P.S."/>
            <person name="Shen B."/>
        </authorList>
    </citation>
    <scope>NUCLEOTIDE SEQUENCE [LARGE SCALE GENOMIC DNA]</scope>
    <source>
        <strain evidence="3 4">NPDC019377</strain>
    </source>
</reference>
<name>A0ABW7W253_9NOCA</name>
<feature type="domain" description="Mycothiol-dependent maleylpyruvate isomerase metal-binding" evidence="2">
    <location>
        <begin position="15"/>
        <end position="159"/>
    </location>
</feature>
<evidence type="ECO:0000313" key="4">
    <source>
        <dbReference type="Proteomes" id="UP001611494"/>
    </source>
</evidence>
<dbReference type="Pfam" id="PF11716">
    <property type="entry name" value="MDMPI_N"/>
    <property type="match status" value="1"/>
</dbReference>
<gene>
    <name evidence="3" type="ORF">ACH49Z_22425</name>
</gene>
<dbReference type="NCBIfam" id="TIGR03083">
    <property type="entry name" value="maleylpyruvate isomerase family mycothiol-dependent enzyme"/>
    <property type="match status" value="1"/>
</dbReference>
<organism evidence="3 4">
    <name type="scientific">Nocardia testacea</name>
    <dbReference type="NCBI Taxonomy" id="248551"/>
    <lineage>
        <taxon>Bacteria</taxon>
        <taxon>Bacillati</taxon>
        <taxon>Actinomycetota</taxon>
        <taxon>Actinomycetes</taxon>
        <taxon>Mycobacteriales</taxon>
        <taxon>Nocardiaceae</taxon>
        <taxon>Nocardia</taxon>
    </lineage>
</organism>
<evidence type="ECO:0000259" key="1">
    <source>
        <dbReference type="Pfam" id="PF07398"/>
    </source>
</evidence>
<proteinExistence type="predicted"/>
<dbReference type="InterPro" id="IPR024344">
    <property type="entry name" value="MDMPI_metal-binding"/>
</dbReference>